<dbReference type="GO" id="GO:0004386">
    <property type="term" value="F:helicase activity"/>
    <property type="evidence" value="ECO:0007669"/>
    <property type="project" value="UniProtKB-KW"/>
</dbReference>
<keyword evidence="1" id="KW-0347">Helicase</keyword>
<evidence type="ECO:0000313" key="1">
    <source>
        <dbReference type="EMBL" id="OMO83014.1"/>
    </source>
</evidence>
<comment type="caution">
    <text evidence="1">The sequence shown here is derived from an EMBL/GenBank/DDBJ whole genome shotgun (WGS) entry which is preliminary data.</text>
</comment>
<dbReference type="Proteomes" id="UP000187203">
    <property type="component" value="Unassembled WGS sequence"/>
</dbReference>
<keyword evidence="2" id="KW-1185">Reference proteome</keyword>
<evidence type="ECO:0000313" key="2">
    <source>
        <dbReference type="Proteomes" id="UP000187203"/>
    </source>
</evidence>
<keyword evidence="1" id="KW-0378">Hydrolase</keyword>
<keyword evidence="1" id="KW-0547">Nucleotide-binding</keyword>
<name>A0A1R3IKA6_9ROSI</name>
<organism evidence="1 2">
    <name type="scientific">Corchorus olitorius</name>
    <dbReference type="NCBI Taxonomy" id="93759"/>
    <lineage>
        <taxon>Eukaryota</taxon>
        <taxon>Viridiplantae</taxon>
        <taxon>Streptophyta</taxon>
        <taxon>Embryophyta</taxon>
        <taxon>Tracheophyta</taxon>
        <taxon>Spermatophyta</taxon>
        <taxon>Magnoliopsida</taxon>
        <taxon>eudicotyledons</taxon>
        <taxon>Gunneridae</taxon>
        <taxon>Pentapetalae</taxon>
        <taxon>rosids</taxon>
        <taxon>malvids</taxon>
        <taxon>Malvales</taxon>
        <taxon>Malvaceae</taxon>
        <taxon>Grewioideae</taxon>
        <taxon>Apeibeae</taxon>
        <taxon>Corchorus</taxon>
    </lineage>
</organism>
<sequence>METKKDVYIGYLNTLEFFENKRPAFDELSELKTKGDDLATPCLLTWSPSALLPQLMDLTDSVGGIGAVTSHGNSCSILKVST</sequence>
<keyword evidence="1" id="KW-0067">ATP-binding</keyword>
<protein>
    <submittedName>
        <fullName evidence="1">DEAD-box ATP-dependent RNA helicase 42-like protein</fullName>
    </submittedName>
</protein>
<accession>A0A1R3IKA6</accession>
<dbReference type="EMBL" id="AWUE01018045">
    <property type="protein sequence ID" value="OMO83014.1"/>
    <property type="molecule type" value="Genomic_DNA"/>
</dbReference>
<reference evidence="2" key="1">
    <citation type="submission" date="2013-09" db="EMBL/GenBank/DDBJ databases">
        <title>Corchorus olitorius genome sequencing.</title>
        <authorList>
            <person name="Alam M."/>
            <person name="Haque M.S."/>
            <person name="Islam M.S."/>
            <person name="Emdad E.M."/>
            <person name="Islam M.M."/>
            <person name="Ahmed B."/>
            <person name="Halim A."/>
            <person name="Hossen Q.M.M."/>
            <person name="Hossain M.Z."/>
            <person name="Ahmed R."/>
            <person name="Khan M.M."/>
            <person name="Islam R."/>
            <person name="Rashid M.M."/>
            <person name="Khan S.A."/>
            <person name="Rahman M.S."/>
            <person name="Alam M."/>
            <person name="Yahiya A.S."/>
            <person name="Khan M.S."/>
            <person name="Azam M.S."/>
            <person name="Haque T."/>
            <person name="Lashkar M.Z.H."/>
            <person name="Akhand A.I."/>
            <person name="Morshed G."/>
            <person name="Roy S."/>
            <person name="Uddin K.S."/>
            <person name="Rabeya T."/>
            <person name="Hossain A.S."/>
            <person name="Chowdhury A."/>
            <person name="Snigdha A.R."/>
            <person name="Mortoza M.S."/>
            <person name="Matin S.A."/>
            <person name="Hoque S.M.E."/>
            <person name="Islam M.K."/>
            <person name="Roy D.K."/>
            <person name="Haider R."/>
            <person name="Moosa M.M."/>
            <person name="Elias S.M."/>
            <person name="Hasan A.M."/>
            <person name="Jahan S."/>
            <person name="Shafiuddin M."/>
            <person name="Mahmood N."/>
            <person name="Shommy N.S."/>
        </authorList>
    </citation>
    <scope>NUCLEOTIDE SEQUENCE [LARGE SCALE GENOMIC DNA]</scope>
    <source>
        <strain evidence="2">cv. O-4</strain>
    </source>
</reference>
<proteinExistence type="predicted"/>
<dbReference type="AlphaFoldDB" id="A0A1R3IKA6"/>
<gene>
    <name evidence="1" type="ORF">COLO4_22738</name>
</gene>